<proteinExistence type="predicted"/>
<accession>A0A4U6QPG8</accession>
<evidence type="ECO:0000313" key="1">
    <source>
        <dbReference type="EMBL" id="TKV61966.1"/>
    </source>
</evidence>
<name>A0A4U6QPG8_9ACTN</name>
<comment type="caution">
    <text evidence="1">The sequence shown here is derived from an EMBL/GenBank/DDBJ whole genome shotgun (WGS) entry which is preliminary data.</text>
</comment>
<dbReference type="AlphaFoldDB" id="A0A4U6QPG8"/>
<protein>
    <submittedName>
        <fullName evidence="1">Uncharacterized protein</fullName>
    </submittedName>
</protein>
<gene>
    <name evidence="1" type="ORF">FDO65_10700</name>
</gene>
<dbReference type="EMBL" id="SZZH01000001">
    <property type="protein sequence ID" value="TKV61966.1"/>
    <property type="molecule type" value="Genomic_DNA"/>
</dbReference>
<organism evidence="1 2">
    <name type="scientific">Nakamurella flava</name>
    <dbReference type="NCBI Taxonomy" id="2576308"/>
    <lineage>
        <taxon>Bacteria</taxon>
        <taxon>Bacillati</taxon>
        <taxon>Actinomycetota</taxon>
        <taxon>Actinomycetes</taxon>
        <taxon>Nakamurellales</taxon>
        <taxon>Nakamurellaceae</taxon>
        <taxon>Nakamurella</taxon>
    </lineage>
</organism>
<reference evidence="1 2" key="1">
    <citation type="submission" date="2019-05" db="EMBL/GenBank/DDBJ databases">
        <title>Nakamurella sp. N5BH11, whole genome shotgun sequence.</title>
        <authorList>
            <person name="Tuo L."/>
        </authorList>
    </citation>
    <scope>NUCLEOTIDE SEQUENCE [LARGE SCALE GENOMIC DNA]</scope>
    <source>
        <strain evidence="1 2">N5BH11</strain>
    </source>
</reference>
<sequence>MSDNVDPAALVAAQLAAAGITPSAAEVATMVAATPARLAAIDALYAVPGARYEEPCLVFSAVTPA</sequence>
<dbReference type="OrthoDB" id="4559676at2"/>
<keyword evidence="2" id="KW-1185">Reference proteome</keyword>
<evidence type="ECO:0000313" key="2">
    <source>
        <dbReference type="Proteomes" id="UP000306985"/>
    </source>
</evidence>
<dbReference type="Proteomes" id="UP000306985">
    <property type="component" value="Unassembled WGS sequence"/>
</dbReference>
<dbReference type="RefSeq" id="WP_137449271.1">
    <property type="nucleotide sequence ID" value="NZ_SZZH01000001.1"/>
</dbReference>